<comment type="caution">
    <text evidence="2">The sequence shown here is derived from an EMBL/GenBank/DDBJ whole genome shotgun (WGS) entry which is preliminary data.</text>
</comment>
<dbReference type="Gene3D" id="3.90.120.10">
    <property type="entry name" value="DNA Methylase, subunit A, domain 2"/>
    <property type="match status" value="1"/>
</dbReference>
<evidence type="ECO:0000256" key="1">
    <source>
        <dbReference type="SAM" id="MobiDB-lite"/>
    </source>
</evidence>
<dbReference type="SUPFAM" id="SSF53335">
    <property type="entry name" value="S-adenosyl-L-methionine-dependent methyltransferases"/>
    <property type="match status" value="1"/>
</dbReference>
<accession>A0ABU9ZUC3</accession>
<sequence length="240" mass="25014">MPTGNEGSLAAIHLTRQFGASVGSAAEEPVGTITAGGAGKAGVVAAFLAQHNGGMVGHKAEEPISTISQKGAQQQVVAVHLLNLRGSDRRGGPVDAPAPTVSAQGNHAAAVYAFLAKYYGEGLPSQAVDEPLHTVTTKPRHGVVTVLVGGQPYAIVDIGMRMLTPRERFSAQGFRPDYVIDRGELEDGTIIPLTLEQQGRMCGNSVVPALAEALVAANYREAEARPPRRPAPDLPLFAAE</sequence>
<organism evidence="2 3">
    <name type="scientific">Methylobacterium ajmalii</name>
    <dbReference type="NCBI Taxonomy" id="2738439"/>
    <lineage>
        <taxon>Bacteria</taxon>
        <taxon>Pseudomonadati</taxon>
        <taxon>Pseudomonadota</taxon>
        <taxon>Alphaproteobacteria</taxon>
        <taxon>Hyphomicrobiales</taxon>
        <taxon>Methylobacteriaceae</taxon>
        <taxon>Methylobacterium</taxon>
    </lineage>
</organism>
<name>A0ABU9ZUC3_9HYPH</name>
<feature type="region of interest" description="Disordered" evidence="1">
    <location>
        <begin position="221"/>
        <end position="240"/>
    </location>
</feature>
<evidence type="ECO:0008006" key="4">
    <source>
        <dbReference type="Google" id="ProtNLM"/>
    </source>
</evidence>
<reference evidence="2 3" key="1">
    <citation type="journal article" date="2023" name="PLoS ONE">
        <title>Complete genome assembly of Hawai'i environmental nontuberculous mycobacteria reveals unexpected co-isolation with methylobacteria.</title>
        <authorList>
            <person name="Hendrix J."/>
            <person name="Epperson L.E."/>
            <person name="Tong E.I."/>
            <person name="Chan Y.L."/>
            <person name="Hasan N.A."/>
            <person name="Dawrs S.N."/>
            <person name="Norton G.J."/>
            <person name="Virdi R."/>
            <person name="Crooks J.L."/>
            <person name="Chan E.D."/>
            <person name="Honda J.R."/>
            <person name="Strong M."/>
        </authorList>
    </citation>
    <scope>NUCLEOTIDE SEQUENCE [LARGE SCALE GENOMIC DNA]</scope>
    <source>
        <strain evidence="2 3">NJH_HI04-1</strain>
    </source>
</reference>
<dbReference type="RefSeq" id="WP_346012964.1">
    <property type="nucleotide sequence ID" value="NZ_JAQYXP010000002.1"/>
</dbReference>
<evidence type="ECO:0000313" key="3">
    <source>
        <dbReference type="Proteomes" id="UP001407347"/>
    </source>
</evidence>
<dbReference type="InterPro" id="IPR029063">
    <property type="entry name" value="SAM-dependent_MTases_sf"/>
</dbReference>
<evidence type="ECO:0000313" key="2">
    <source>
        <dbReference type="EMBL" id="MEN3234219.1"/>
    </source>
</evidence>
<gene>
    <name evidence="2" type="ORF">PUR29_11480</name>
</gene>
<protein>
    <recommendedName>
        <fullName evidence="4">DNA (cytosine-5-)-methyltransferase</fullName>
    </recommendedName>
</protein>
<dbReference type="EMBL" id="JAQYXP010000002">
    <property type="protein sequence ID" value="MEN3234219.1"/>
    <property type="molecule type" value="Genomic_DNA"/>
</dbReference>
<proteinExistence type="predicted"/>
<keyword evidence="3" id="KW-1185">Reference proteome</keyword>
<dbReference type="Proteomes" id="UP001407347">
    <property type="component" value="Unassembled WGS sequence"/>
</dbReference>